<gene>
    <name evidence="8" type="primary">mmsB</name>
    <name evidence="8" type="ORF">H9642_03565</name>
</gene>
<dbReference type="PIRSF" id="PIRSF000103">
    <property type="entry name" value="HIBADH"/>
    <property type="match status" value="1"/>
</dbReference>
<dbReference type="InterPro" id="IPR011548">
    <property type="entry name" value="HIBADH"/>
</dbReference>
<dbReference type="GO" id="GO:0008442">
    <property type="term" value="F:3-hydroxyisobutyrate dehydrogenase activity"/>
    <property type="evidence" value="ECO:0007669"/>
    <property type="project" value="UniProtKB-EC"/>
</dbReference>
<keyword evidence="2 5" id="KW-0101">Branched-chain amino acid catabolism</keyword>
<dbReference type="SUPFAM" id="SSF48179">
    <property type="entry name" value="6-phosphogluconate dehydrogenase C-terminal domain-like"/>
    <property type="match status" value="1"/>
</dbReference>
<dbReference type="Proteomes" id="UP000611945">
    <property type="component" value="Unassembled WGS sequence"/>
</dbReference>
<evidence type="ECO:0000256" key="2">
    <source>
        <dbReference type="ARBA" id="ARBA00022456"/>
    </source>
</evidence>
<dbReference type="Gene3D" id="3.40.50.720">
    <property type="entry name" value="NAD(P)-binding Rossmann-like Domain"/>
    <property type="match status" value="1"/>
</dbReference>
<dbReference type="InterPro" id="IPR036291">
    <property type="entry name" value="NAD(P)-bd_dom_sf"/>
</dbReference>
<comment type="catalytic activity">
    <reaction evidence="5">
        <text>3-hydroxy-2-methylpropanoate + NAD(+) = 2-methyl-3-oxopropanoate + NADH + H(+)</text>
        <dbReference type="Rhea" id="RHEA:17681"/>
        <dbReference type="ChEBI" id="CHEBI:11805"/>
        <dbReference type="ChEBI" id="CHEBI:15378"/>
        <dbReference type="ChEBI" id="CHEBI:57540"/>
        <dbReference type="ChEBI" id="CHEBI:57700"/>
        <dbReference type="ChEBI" id="CHEBI:57945"/>
        <dbReference type="EC" id="1.1.1.31"/>
    </reaction>
</comment>
<protein>
    <recommendedName>
        <fullName evidence="5">3-hydroxyisobutyrate dehydrogenase</fullName>
        <shortName evidence="5">HIBADH</shortName>
        <ecNumber evidence="5">1.1.1.31</ecNumber>
    </recommendedName>
</protein>
<dbReference type="RefSeq" id="WP_251835018.1">
    <property type="nucleotide sequence ID" value="NZ_JACSQG010000001.1"/>
</dbReference>
<dbReference type="PROSITE" id="PS00895">
    <property type="entry name" value="3_HYDROXYISOBUT_DH"/>
    <property type="match status" value="1"/>
</dbReference>
<dbReference type="EC" id="1.1.1.31" evidence="5"/>
<dbReference type="Gene3D" id="1.10.1040.10">
    <property type="entry name" value="N-(1-d-carboxylethyl)-l-norvaline Dehydrogenase, domain 2"/>
    <property type="match status" value="1"/>
</dbReference>
<keyword evidence="4 5" id="KW-0520">NAD</keyword>
<organism evidence="8 9">
    <name type="scientific">Serpens gallinarum</name>
    <dbReference type="NCBI Taxonomy" id="2763075"/>
    <lineage>
        <taxon>Bacteria</taxon>
        <taxon>Pseudomonadati</taxon>
        <taxon>Pseudomonadota</taxon>
        <taxon>Gammaproteobacteria</taxon>
        <taxon>Pseudomonadales</taxon>
        <taxon>Pseudomonadaceae</taxon>
        <taxon>Pseudomonas</taxon>
    </lineage>
</organism>
<keyword evidence="9" id="KW-1185">Reference proteome</keyword>
<evidence type="ECO:0000256" key="4">
    <source>
        <dbReference type="ARBA" id="ARBA00023027"/>
    </source>
</evidence>
<dbReference type="Pfam" id="PF03446">
    <property type="entry name" value="NAD_binding_2"/>
    <property type="match status" value="1"/>
</dbReference>
<evidence type="ECO:0000259" key="7">
    <source>
        <dbReference type="Pfam" id="PF14833"/>
    </source>
</evidence>
<dbReference type="InterPro" id="IPR008927">
    <property type="entry name" value="6-PGluconate_DH-like_C_sf"/>
</dbReference>
<accession>A0ABR8TL59</accession>
<name>A0ABR8TL59_9PSED</name>
<evidence type="ECO:0000256" key="1">
    <source>
        <dbReference type="ARBA" id="ARBA00009080"/>
    </source>
</evidence>
<feature type="domain" description="6-phosphogluconate dehydrogenase NADP-binding" evidence="6">
    <location>
        <begin position="3"/>
        <end position="162"/>
    </location>
</feature>
<dbReference type="Pfam" id="PF14833">
    <property type="entry name" value="NAD_binding_11"/>
    <property type="match status" value="1"/>
</dbReference>
<evidence type="ECO:0000313" key="9">
    <source>
        <dbReference type="Proteomes" id="UP000611945"/>
    </source>
</evidence>
<comment type="caution">
    <text evidence="8">The sequence shown here is derived from an EMBL/GenBank/DDBJ whole genome shotgun (WGS) entry which is preliminary data.</text>
</comment>
<comment type="pathway">
    <text evidence="5">Amino-acid degradation; L-valine degradation.</text>
</comment>
<dbReference type="EMBL" id="JACSQG010000001">
    <property type="protein sequence ID" value="MBD7976260.1"/>
    <property type="molecule type" value="Genomic_DNA"/>
</dbReference>
<dbReference type="InterPro" id="IPR006115">
    <property type="entry name" value="6PGDH_NADP-bd"/>
</dbReference>
<dbReference type="SUPFAM" id="SSF51735">
    <property type="entry name" value="NAD(P)-binding Rossmann-fold domains"/>
    <property type="match status" value="1"/>
</dbReference>
<dbReference type="InterPro" id="IPR015815">
    <property type="entry name" value="HIBADH-related"/>
</dbReference>
<dbReference type="PANTHER" id="PTHR22981:SF7">
    <property type="entry name" value="3-HYDROXYISOBUTYRATE DEHYDROGENASE, MITOCHONDRIAL"/>
    <property type="match status" value="1"/>
</dbReference>
<evidence type="ECO:0000259" key="6">
    <source>
        <dbReference type="Pfam" id="PF03446"/>
    </source>
</evidence>
<comment type="similarity">
    <text evidence="1 5">Belongs to the HIBADH-related family.</text>
</comment>
<evidence type="ECO:0000256" key="3">
    <source>
        <dbReference type="ARBA" id="ARBA00023002"/>
    </source>
</evidence>
<evidence type="ECO:0000256" key="5">
    <source>
        <dbReference type="RuleBase" id="RU910714"/>
    </source>
</evidence>
<sequence>MTRIAFIGLGHMGLPMARNLLKAGYAVQAFDLVQSAIDQLAGEGAQPAASALAATRNAEAVISMLPASRHVEELYLGESGLLAQLPTGTLVLECSTIAPESAWRVHQAAAQRGIELLDAPVSGGTAGAAAGTLTFMIGGQAETLDKARPILTAMGKNLFHAGGDGAGQIAKVCNNLVLAVQMIGTAEAMALGAANGLDPKVLAEIMRQSSGGNWVLERYNPWPGVQENTPSSKGYSGGFMAELMAKDLGLAQETAQHSGNSTPLGALALHLYRLLVQQGLGKQDFSVVQTLFRQGDSSQQPEKQPVGERDV</sequence>
<dbReference type="InterPro" id="IPR013328">
    <property type="entry name" value="6PGD_dom2"/>
</dbReference>
<feature type="domain" description="3-hydroxyisobutyrate dehydrogenase-like NAD-binding" evidence="7">
    <location>
        <begin position="165"/>
        <end position="288"/>
    </location>
</feature>
<dbReference type="InterPro" id="IPR002204">
    <property type="entry name" value="3-OH-isobutyrate_DH-rel_CS"/>
</dbReference>
<evidence type="ECO:0000313" key="8">
    <source>
        <dbReference type="EMBL" id="MBD7976260.1"/>
    </source>
</evidence>
<dbReference type="InterPro" id="IPR029154">
    <property type="entry name" value="HIBADH-like_NADP-bd"/>
</dbReference>
<keyword evidence="3 5" id="KW-0560">Oxidoreductase</keyword>
<proteinExistence type="inferred from homology"/>
<reference evidence="8 9" key="1">
    <citation type="submission" date="2020-08" db="EMBL/GenBank/DDBJ databases">
        <title>A Genomic Blueprint of the Chicken Gut Microbiome.</title>
        <authorList>
            <person name="Gilroy R."/>
            <person name="Ravi A."/>
            <person name="Getino M."/>
            <person name="Pursley I."/>
            <person name="Horton D.L."/>
            <person name="Alikhan N.-F."/>
            <person name="Baker D."/>
            <person name="Gharbi K."/>
            <person name="Hall N."/>
            <person name="Watson M."/>
            <person name="Adriaenssens E.M."/>
            <person name="Foster-Nyarko E."/>
            <person name="Jarju S."/>
            <person name="Secka A."/>
            <person name="Antonio M."/>
            <person name="Oren A."/>
            <person name="Chaudhuri R."/>
            <person name="La Ragione R.M."/>
            <person name="Hildebrand F."/>
            <person name="Pallen M.J."/>
        </authorList>
    </citation>
    <scope>NUCLEOTIDE SEQUENCE [LARGE SCALE GENOMIC DNA]</scope>
    <source>
        <strain evidence="8 9">Sa2CUA2</strain>
    </source>
</reference>
<dbReference type="PANTHER" id="PTHR22981">
    <property type="entry name" value="3-HYDROXYISOBUTYRATE DEHYDROGENASE-RELATED"/>
    <property type="match status" value="1"/>
</dbReference>
<dbReference type="NCBIfam" id="TIGR01692">
    <property type="entry name" value="HIBADH"/>
    <property type="match status" value="1"/>
</dbReference>